<dbReference type="AlphaFoldDB" id="A0A098LGH0"/>
<proteinExistence type="predicted"/>
<evidence type="ECO:0000313" key="2">
    <source>
        <dbReference type="EMBL" id="GAL86081.1"/>
    </source>
</evidence>
<keyword evidence="3" id="KW-1185">Reference proteome</keyword>
<feature type="transmembrane region" description="Helical" evidence="1">
    <location>
        <begin position="340"/>
        <end position="368"/>
    </location>
</feature>
<feature type="transmembrane region" description="Helical" evidence="1">
    <location>
        <begin position="94"/>
        <end position="115"/>
    </location>
</feature>
<feature type="transmembrane region" description="Helical" evidence="1">
    <location>
        <begin position="389"/>
        <end position="409"/>
    </location>
</feature>
<keyword evidence="1" id="KW-0812">Transmembrane</keyword>
<dbReference type="Proteomes" id="UP000030185">
    <property type="component" value="Unassembled WGS sequence"/>
</dbReference>
<feature type="transmembrane region" description="Helical" evidence="1">
    <location>
        <begin position="178"/>
        <end position="196"/>
    </location>
</feature>
<dbReference type="eggNOG" id="COG5650">
    <property type="taxonomic scope" value="Bacteria"/>
</dbReference>
<dbReference type="RefSeq" id="WP_045465286.1">
    <property type="nucleotide sequence ID" value="NZ_BBLT01000006.1"/>
</dbReference>
<feature type="transmembrane region" description="Helical" evidence="1">
    <location>
        <begin position="275"/>
        <end position="297"/>
    </location>
</feature>
<accession>A0A098LGH0</accession>
<organism evidence="2 3">
    <name type="scientific">Sporocytophaga myxococcoides</name>
    <dbReference type="NCBI Taxonomy" id="153721"/>
    <lineage>
        <taxon>Bacteria</taxon>
        <taxon>Pseudomonadati</taxon>
        <taxon>Bacteroidota</taxon>
        <taxon>Cytophagia</taxon>
        <taxon>Cytophagales</taxon>
        <taxon>Cytophagaceae</taxon>
        <taxon>Sporocytophaga</taxon>
    </lineage>
</organism>
<comment type="caution">
    <text evidence="2">The sequence shown here is derived from an EMBL/GenBank/DDBJ whole genome shotgun (WGS) entry which is preliminary data.</text>
</comment>
<sequence length="427" mass="50365">MKTTTIVSVNEDLKNLKLYYIPLIFIFLCFSLPTVNFSIDMNYWASWSTSFLEYGIVKGYEMADCNYLPFYMYILKLNGWLQGTSAEIYRNINYLKIFTLLFDIMGIYVILQYLIKFNISPYKVFLVLFNISYLYNSIIWGQVDSIVTFFAFVSVFFALNERVSWTIVFFVLALNTKLQAIIFSPIIAIILIPQVFKNPKSLFVGLFWGLLIQLIIIWPFILENKLNLLWKIVFGSVGYYPVVSKNAFNVWYLFLEGNLMETSDELLFWGIKYKIWGFILFFFFSFLALVPLLITTIRLMIEKSEKTIEYYKIVFLTSALIPLVFFYFNTQMHERYCHPMVIFIATYALISSNYICYILLSIGYFLNLEKIVMSLMLKSYGTILFDNRFISFLFLLSLVYILFQLYSVLTLRHISNLKNMKLIFKAS</sequence>
<feature type="transmembrane region" description="Helical" evidence="1">
    <location>
        <begin position="146"/>
        <end position="171"/>
    </location>
</feature>
<reference evidence="2 3" key="1">
    <citation type="submission" date="2014-09" db="EMBL/GenBank/DDBJ databases">
        <title>Sporocytophaga myxococcoides PG-01 genome sequencing.</title>
        <authorList>
            <person name="Liu L."/>
            <person name="Gao P.J."/>
            <person name="Chen G.J."/>
            <person name="Wang L.S."/>
        </authorList>
    </citation>
    <scope>NUCLEOTIDE SEQUENCE [LARGE SCALE GENOMIC DNA]</scope>
    <source>
        <strain evidence="2 3">PG-01</strain>
    </source>
</reference>
<dbReference type="EMBL" id="BBLT01000006">
    <property type="protein sequence ID" value="GAL86081.1"/>
    <property type="molecule type" value="Genomic_DNA"/>
</dbReference>
<keyword evidence="1" id="KW-0472">Membrane</keyword>
<gene>
    <name evidence="2" type="ORF">MYP_3310</name>
</gene>
<protein>
    <submittedName>
        <fullName evidence="2">Uncharacterized protein</fullName>
    </submittedName>
</protein>
<evidence type="ECO:0000313" key="3">
    <source>
        <dbReference type="Proteomes" id="UP000030185"/>
    </source>
</evidence>
<name>A0A098LGH0_9BACT</name>
<evidence type="ECO:0000256" key="1">
    <source>
        <dbReference type="SAM" id="Phobius"/>
    </source>
</evidence>
<feature type="transmembrane region" description="Helical" evidence="1">
    <location>
        <begin position="228"/>
        <end position="255"/>
    </location>
</feature>
<feature type="transmembrane region" description="Helical" evidence="1">
    <location>
        <begin position="202"/>
        <end position="221"/>
    </location>
</feature>
<keyword evidence="1" id="KW-1133">Transmembrane helix</keyword>
<feature type="transmembrane region" description="Helical" evidence="1">
    <location>
        <begin position="18"/>
        <end position="39"/>
    </location>
</feature>
<dbReference type="OrthoDB" id="9776737at2"/>
<feature type="transmembrane region" description="Helical" evidence="1">
    <location>
        <begin position="309"/>
        <end position="328"/>
    </location>
</feature>